<dbReference type="Pfam" id="PF06723">
    <property type="entry name" value="MreB_Mbl"/>
    <property type="match status" value="1"/>
</dbReference>
<feature type="binding site" evidence="6">
    <location>
        <begin position="302"/>
        <end position="305"/>
    </location>
    <ligand>
        <name>ATP</name>
        <dbReference type="ChEBI" id="CHEBI:30616"/>
    </ligand>
</feature>
<evidence type="ECO:0000256" key="3">
    <source>
        <dbReference type="ARBA" id="ARBA00022840"/>
    </source>
</evidence>
<keyword evidence="4 6" id="KW-0133">Cell shape</keyword>
<comment type="similarity">
    <text evidence="5 6">Belongs to the FtsA/MreB family.</text>
</comment>
<dbReference type="GO" id="GO:0008360">
    <property type="term" value="P:regulation of cell shape"/>
    <property type="evidence" value="ECO:0007669"/>
    <property type="project" value="UniProtKB-UniRule"/>
</dbReference>
<dbReference type="PANTHER" id="PTHR42749:SF1">
    <property type="entry name" value="CELL SHAPE-DETERMINING PROTEIN MREB"/>
    <property type="match status" value="1"/>
</dbReference>
<comment type="caution">
    <text evidence="6">Lacks conserved residue(s) required for the propagation of feature annotation.</text>
</comment>
<evidence type="ECO:0000313" key="7">
    <source>
        <dbReference type="EMBL" id="QDU72321.1"/>
    </source>
</evidence>
<evidence type="ECO:0000256" key="4">
    <source>
        <dbReference type="ARBA" id="ARBA00022960"/>
    </source>
</evidence>
<name>A0A518BZC4_9BACT</name>
<sequence length="356" mass="38182">MILNGLYDNFLSWFSVDMGIDLGTCNTLVCVRGEGIVLNEPSVVAVKKNSTQVLRNGNELAVGWVAKEMLGKTPGSITAIRPLKDGVISDFEITEAMLSYFIRKVNGQHPLVRPRVVIAVPSGITAVERRAVLDSAEKAGARKVYLVEEPMAAGIGASLPIVEATASMIVDIGGGTTEVAIMSLADIAQCESVRVAGDDMDEAIINHMKKAYNLMIGEQTAERIKIEIGSAATDGEERTMEVRGRDMISGLPRKTVITSEEIREALQEPLSAIIETVTRTLERAEPELAADLVDNGIVLAGGGALLRGIDVVVSNATGLECRIAEDPLTCVARGTAIYLEHLEEWKGTMESDADDF</sequence>
<dbReference type="PRINTS" id="PR01652">
    <property type="entry name" value="SHAPEPROTEIN"/>
</dbReference>
<dbReference type="NCBIfam" id="TIGR00904">
    <property type="entry name" value="mreB"/>
    <property type="match status" value="1"/>
</dbReference>
<dbReference type="Proteomes" id="UP000320386">
    <property type="component" value="Chromosome"/>
</dbReference>
<evidence type="ECO:0000256" key="1">
    <source>
        <dbReference type="ARBA" id="ARBA00022490"/>
    </source>
</evidence>
<protein>
    <recommendedName>
        <fullName evidence="6">Cell shape-determining protein MreB</fullName>
    </recommendedName>
</protein>
<comment type="subunit">
    <text evidence="6">Forms polymers.</text>
</comment>
<dbReference type="GO" id="GO:0005524">
    <property type="term" value="F:ATP binding"/>
    <property type="evidence" value="ECO:0007669"/>
    <property type="project" value="UniProtKB-KW"/>
</dbReference>
<accession>A0A518BZC4</accession>
<dbReference type="AlphaFoldDB" id="A0A518BZC4"/>
<dbReference type="InterPro" id="IPR056546">
    <property type="entry name" value="MreB_MamK-like"/>
</dbReference>
<feature type="binding site" evidence="6">
    <location>
        <begin position="222"/>
        <end position="225"/>
    </location>
    <ligand>
        <name>ATP</name>
        <dbReference type="ChEBI" id="CHEBI:30616"/>
    </ligand>
</feature>
<reference evidence="7 8" key="1">
    <citation type="submission" date="2019-02" db="EMBL/GenBank/DDBJ databases">
        <title>Deep-cultivation of Planctomycetes and their phenomic and genomic characterization uncovers novel biology.</title>
        <authorList>
            <person name="Wiegand S."/>
            <person name="Jogler M."/>
            <person name="Boedeker C."/>
            <person name="Pinto D."/>
            <person name="Vollmers J."/>
            <person name="Rivas-Marin E."/>
            <person name="Kohn T."/>
            <person name="Peeters S.H."/>
            <person name="Heuer A."/>
            <person name="Rast P."/>
            <person name="Oberbeckmann S."/>
            <person name="Bunk B."/>
            <person name="Jeske O."/>
            <person name="Meyerdierks A."/>
            <person name="Storesund J.E."/>
            <person name="Kallscheuer N."/>
            <person name="Luecker S."/>
            <person name="Lage O.M."/>
            <person name="Pohl T."/>
            <person name="Merkel B.J."/>
            <person name="Hornburger P."/>
            <person name="Mueller R.-W."/>
            <person name="Bruemmer F."/>
            <person name="Labrenz M."/>
            <person name="Spormann A.M."/>
            <person name="Op den Camp H."/>
            <person name="Overmann J."/>
            <person name="Amann R."/>
            <person name="Jetten M.S.M."/>
            <person name="Mascher T."/>
            <person name="Medema M.H."/>
            <person name="Devos D.P."/>
            <person name="Kaster A.-K."/>
            <person name="Ovreas L."/>
            <person name="Rohde M."/>
            <person name="Galperin M.Y."/>
            <person name="Jogler C."/>
        </authorList>
    </citation>
    <scope>NUCLEOTIDE SEQUENCE [LARGE SCALE GENOMIC DNA]</scope>
    <source>
        <strain evidence="7 8">Pan265</strain>
    </source>
</reference>
<keyword evidence="2 6" id="KW-0547">Nucleotide-binding</keyword>
<evidence type="ECO:0000256" key="2">
    <source>
        <dbReference type="ARBA" id="ARBA00022741"/>
    </source>
</evidence>
<dbReference type="Gene3D" id="3.30.420.40">
    <property type="match status" value="2"/>
</dbReference>
<comment type="function">
    <text evidence="6">Forms membrane-associated dynamic filaments that are essential for cell shape determination. Acts by regulating cell wall synthesis and cell elongation, and thus cell shape. A feedback loop between cell geometry and MreB localization may maintain elongated cell shape by targeting cell wall growth to regions of negative cell wall curvature.</text>
</comment>
<keyword evidence="3 6" id="KW-0067">ATP-binding</keyword>
<dbReference type="RefSeq" id="WP_315852179.1">
    <property type="nucleotide sequence ID" value="NZ_CP036280.1"/>
</dbReference>
<keyword evidence="8" id="KW-1185">Reference proteome</keyword>
<gene>
    <name evidence="6 7" type="primary">mreB</name>
    <name evidence="7" type="ORF">Pan265_21860</name>
</gene>
<evidence type="ECO:0000313" key="8">
    <source>
        <dbReference type="Proteomes" id="UP000320386"/>
    </source>
</evidence>
<dbReference type="SUPFAM" id="SSF53067">
    <property type="entry name" value="Actin-like ATPase domain"/>
    <property type="match status" value="2"/>
</dbReference>
<dbReference type="NCBIfam" id="NF010539">
    <property type="entry name" value="PRK13927.1"/>
    <property type="match status" value="1"/>
</dbReference>
<keyword evidence="1 6" id="KW-0963">Cytoplasm</keyword>
<dbReference type="GO" id="GO:0005737">
    <property type="term" value="C:cytoplasm"/>
    <property type="evidence" value="ECO:0007669"/>
    <property type="project" value="UniProtKB-SubCell"/>
</dbReference>
<proteinExistence type="inferred from homology"/>
<dbReference type="PANTHER" id="PTHR42749">
    <property type="entry name" value="CELL SHAPE-DETERMINING PROTEIN MREB"/>
    <property type="match status" value="1"/>
</dbReference>
<dbReference type="EMBL" id="CP036280">
    <property type="protein sequence ID" value="QDU72321.1"/>
    <property type="molecule type" value="Genomic_DNA"/>
</dbReference>
<dbReference type="HAMAP" id="MF_02207">
    <property type="entry name" value="MreB"/>
    <property type="match status" value="1"/>
</dbReference>
<dbReference type="InterPro" id="IPR004753">
    <property type="entry name" value="MreB"/>
</dbReference>
<organism evidence="7 8">
    <name type="scientific">Mucisphaera calidilacus</name>
    <dbReference type="NCBI Taxonomy" id="2527982"/>
    <lineage>
        <taxon>Bacteria</taxon>
        <taxon>Pseudomonadati</taxon>
        <taxon>Planctomycetota</taxon>
        <taxon>Phycisphaerae</taxon>
        <taxon>Phycisphaerales</taxon>
        <taxon>Phycisphaeraceae</taxon>
        <taxon>Mucisphaera</taxon>
    </lineage>
</organism>
<comment type="subcellular location">
    <subcellularLocation>
        <location evidence="6">Cytoplasm</location>
    </subcellularLocation>
    <text evidence="6">Membrane-associated.</text>
</comment>
<feature type="binding site" evidence="6">
    <location>
        <begin position="174"/>
        <end position="176"/>
    </location>
    <ligand>
        <name>ATP</name>
        <dbReference type="ChEBI" id="CHEBI:30616"/>
    </ligand>
</feature>
<dbReference type="KEGG" id="mcad:Pan265_21860"/>
<evidence type="ECO:0000256" key="5">
    <source>
        <dbReference type="ARBA" id="ARBA00023458"/>
    </source>
</evidence>
<dbReference type="InterPro" id="IPR043129">
    <property type="entry name" value="ATPase_NBD"/>
</dbReference>
<dbReference type="CDD" id="cd10225">
    <property type="entry name" value="ASKHA_NBD_MreB-like"/>
    <property type="match status" value="1"/>
</dbReference>
<dbReference type="GO" id="GO:0000902">
    <property type="term" value="P:cell morphogenesis"/>
    <property type="evidence" value="ECO:0007669"/>
    <property type="project" value="InterPro"/>
</dbReference>
<evidence type="ECO:0000256" key="6">
    <source>
        <dbReference type="HAMAP-Rule" id="MF_02207"/>
    </source>
</evidence>